<accession>A0A3N2AU80</accession>
<protein>
    <submittedName>
        <fullName evidence="3">ADP-ribose pyrophosphatase</fullName>
    </submittedName>
</protein>
<keyword evidence="1" id="KW-0378">Hydrolase</keyword>
<dbReference type="GO" id="GO:0005829">
    <property type="term" value="C:cytosol"/>
    <property type="evidence" value="ECO:0007669"/>
    <property type="project" value="TreeGrafter"/>
</dbReference>
<dbReference type="RefSeq" id="WP_123697563.1">
    <property type="nucleotide sequence ID" value="NZ_RKHJ01000001.1"/>
</dbReference>
<evidence type="ECO:0000256" key="1">
    <source>
        <dbReference type="ARBA" id="ARBA00022801"/>
    </source>
</evidence>
<evidence type="ECO:0000313" key="4">
    <source>
        <dbReference type="Proteomes" id="UP000275456"/>
    </source>
</evidence>
<dbReference type="AlphaFoldDB" id="A0A3N2AU80"/>
<dbReference type="InterPro" id="IPR015797">
    <property type="entry name" value="NUDIX_hydrolase-like_dom_sf"/>
</dbReference>
<dbReference type="GO" id="GO:0006753">
    <property type="term" value="P:nucleoside phosphate metabolic process"/>
    <property type="evidence" value="ECO:0007669"/>
    <property type="project" value="TreeGrafter"/>
</dbReference>
<organism evidence="3 4">
    <name type="scientific">Agrococcus jenensis</name>
    <dbReference type="NCBI Taxonomy" id="46353"/>
    <lineage>
        <taxon>Bacteria</taxon>
        <taxon>Bacillati</taxon>
        <taxon>Actinomycetota</taxon>
        <taxon>Actinomycetes</taxon>
        <taxon>Micrococcales</taxon>
        <taxon>Microbacteriaceae</taxon>
        <taxon>Agrococcus</taxon>
    </lineage>
</organism>
<dbReference type="PROSITE" id="PS51462">
    <property type="entry name" value="NUDIX"/>
    <property type="match status" value="1"/>
</dbReference>
<evidence type="ECO:0000313" key="3">
    <source>
        <dbReference type="EMBL" id="ROR66591.1"/>
    </source>
</evidence>
<reference evidence="3 4" key="1">
    <citation type="submission" date="2018-11" db="EMBL/GenBank/DDBJ databases">
        <title>Sequencing the genomes of 1000 actinobacteria strains.</title>
        <authorList>
            <person name="Klenk H.-P."/>
        </authorList>
    </citation>
    <scope>NUCLEOTIDE SEQUENCE [LARGE SCALE GENOMIC DNA]</scope>
    <source>
        <strain evidence="3 4">DSM 9580</strain>
    </source>
</reference>
<proteinExistence type="predicted"/>
<dbReference type="Gene3D" id="3.90.79.10">
    <property type="entry name" value="Nucleoside Triphosphate Pyrophosphohydrolase"/>
    <property type="match status" value="1"/>
</dbReference>
<dbReference type="Pfam" id="PF00293">
    <property type="entry name" value="NUDIX"/>
    <property type="match status" value="1"/>
</dbReference>
<sequence>MLADSLGAQPVLARERLFDGRVWDVEAQEFELGGTRIRREVVVHPGAVAIAAVNERDELMLVHQYRHPAGGTLWELPAGLLDVDGEDPLDAAKRELAEETDLAADGWQTLLDVSTSGGGSTEIIRVYLATDVRELPDAFDRFHEEAEMERRWVPLDEIVEAALAMRIHNATLLSAALALAAMRTGGGTAHLLAAHPVDVPFDWHPLHR</sequence>
<dbReference type="Proteomes" id="UP000275456">
    <property type="component" value="Unassembled WGS sequence"/>
</dbReference>
<dbReference type="PANTHER" id="PTHR11839">
    <property type="entry name" value="UDP/ADP-SUGAR PYROPHOSPHATASE"/>
    <property type="match status" value="1"/>
</dbReference>
<dbReference type="InterPro" id="IPR000086">
    <property type="entry name" value="NUDIX_hydrolase_dom"/>
</dbReference>
<feature type="domain" description="Nudix hydrolase" evidence="2">
    <location>
        <begin position="43"/>
        <end position="176"/>
    </location>
</feature>
<comment type="caution">
    <text evidence="3">The sequence shown here is derived from an EMBL/GenBank/DDBJ whole genome shotgun (WGS) entry which is preliminary data.</text>
</comment>
<gene>
    <name evidence="3" type="ORF">EDD26_1982</name>
</gene>
<dbReference type="GO" id="GO:0019693">
    <property type="term" value="P:ribose phosphate metabolic process"/>
    <property type="evidence" value="ECO:0007669"/>
    <property type="project" value="TreeGrafter"/>
</dbReference>
<keyword evidence="4" id="KW-1185">Reference proteome</keyword>
<dbReference type="OrthoDB" id="9806150at2"/>
<dbReference type="SUPFAM" id="SSF55811">
    <property type="entry name" value="Nudix"/>
    <property type="match status" value="1"/>
</dbReference>
<evidence type="ECO:0000259" key="2">
    <source>
        <dbReference type="PROSITE" id="PS51462"/>
    </source>
</evidence>
<dbReference type="EMBL" id="RKHJ01000001">
    <property type="protein sequence ID" value="ROR66591.1"/>
    <property type="molecule type" value="Genomic_DNA"/>
</dbReference>
<dbReference type="PANTHER" id="PTHR11839:SF31">
    <property type="entry name" value="ADP-RIBOSE PYROPHOSPHATASE"/>
    <property type="match status" value="1"/>
</dbReference>
<dbReference type="CDD" id="cd24158">
    <property type="entry name" value="NUDIX_ADPRase_Rv1700"/>
    <property type="match status" value="1"/>
</dbReference>
<name>A0A3N2AU80_9MICO</name>
<dbReference type="GO" id="GO:0016787">
    <property type="term" value="F:hydrolase activity"/>
    <property type="evidence" value="ECO:0007669"/>
    <property type="project" value="UniProtKB-KW"/>
</dbReference>